<evidence type="ECO:0000313" key="2">
    <source>
        <dbReference type="EMBL" id="VYT80623.1"/>
    </source>
</evidence>
<feature type="transmembrane region" description="Helical" evidence="1">
    <location>
        <begin position="12"/>
        <end position="37"/>
    </location>
</feature>
<name>A0A6N2ZPJ8_CLOSY</name>
<evidence type="ECO:0000256" key="1">
    <source>
        <dbReference type="SAM" id="Phobius"/>
    </source>
</evidence>
<sequence>MFNFSDKKTRKVISSVVIIVIVLAMVGGTVLAGLSMAM</sequence>
<keyword evidence="1" id="KW-1133">Transmembrane helix</keyword>
<dbReference type="EMBL" id="CACRUA010000007">
    <property type="protein sequence ID" value="VYT80623.1"/>
    <property type="molecule type" value="Genomic_DNA"/>
</dbReference>
<dbReference type="AlphaFoldDB" id="A0A6N2ZPJ8"/>
<protein>
    <recommendedName>
        <fullName evidence="3">DUF4044 domain-containing protein</fullName>
    </recommendedName>
</protein>
<accession>A0A6N2ZPJ8</accession>
<proteinExistence type="predicted"/>
<evidence type="ECO:0008006" key="3">
    <source>
        <dbReference type="Google" id="ProtNLM"/>
    </source>
</evidence>
<gene>
    <name evidence="2" type="ORF">CSLFYP84_00622</name>
</gene>
<reference evidence="2" key="1">
    <citation type="submission" date="2019-11" db="EMBL/GenBank/DDBJ databases">
        <authorList>
            <person name="Feng L."/>
        </authorList>
    </citation>
    <scope>NUCLEOTIDE SEQUENCE</scope>
    <source>
        <strain evidence="2">CsymbiosumLFYP84</strain>
    </source>
</reference>
<keyword evidence="1" id="KW-0472">Membrane</keyword>
<organism evidence="2">
    <name type="scientific">Clostridium symbiosum</name>
    <name type="common">Bacteroides symbiosus</name>
    <dbReference type="NCBI Taxonomy" id="1512"/>
    <lineage>
        <taxon>Bacteria</taxon>
        <taxon>Bacillati</taxon>
        <taxon>Bacillota</taxon>
        <taxon>Clostridia</taxon>
        <taxon>Lachnospirales</taxon>
        <taxon>Lachnospiraceae</taxon>
        <taxon>Otoolea</taxon>
    </lineage>
</organism>
<keyword evidence="1" id="KW-0812">Transmembrane</keyword>